<reference evidence="7" key="2">
    <citation type="journal article" date="2021" name="PeerJ">
        <title>Extensive microbial diversity within the chicken gut microbiome revealed by metagenomics and culture.</title>
        <authorList>
            <person name="Gilroy R."/>
            <person name="Ravi A."/>
            <person name="Getino M."/>
            <person name="Pursley I."/>
            <person name="Horton D.L."/>
            <person name="Alikhan N.F."/>
            <person name="Baker D."/>
            <person name="Gharbi K."/>
            <person name="Hall N."/>
            <person name="Watson M."/>
            <person name="Adriaenssens E.M."/>
            <person name="Foster-Nyarko E."/>
            <person name="Jarju S."/>
            <person name="Secka A."/>
            <person name="Antonio M."/>
            <person name="Oren A."/>
            <person name="Chaudhuri R.R."/>
            <person name="La Ragione R."/>
            <person name="Hildebrand F."/>
            <person name="Pallen M.J."/>
        </authorList>
    </citation>
    <scope>NUCLEOTIDE SEQUENCE</scope>
    <source>
        <strain evidence="7">17213</strain>
    </source>
</reference>
<comment type="function">
    <text evidence="6">Methylates ribosomal protein L11.</text>
</comment>
<accession>A0A9D9DBS0</accession>
<evidence type="ECO:0000256" key="3">
    <source>
        <dbReference type="ARBA" id="ARBA00022603"/>
    </source>
</evidence>
<protein>
    <recommendedName>
        <fullName evidence="6">Ribosomal protein L11 methyltransferase</fullName>
        <shortName evidence="6">L11 Mtase</shortName>
        <ecNumber evidence="6">2.1.1.-</ecNumber>
    </recommendedName>
</protein>
<evidence type="ECO:0000256" key="2">
    <source>
        <dbReference type="ARBA" id="ARBA00022490"/>
    </source>
</evidence>
<evidence type="ECO:0000256" key="4">
    <source>
        <dbReference type="ARBA" id="ARBA00022679"/>
    </source>
</evidence>
<keyword evidence="7" id="KW-0687">Ribonucleoprotein</keyword>
<feature type="binding site" evidence="6">
    <location>
        <position position="197"/>
    </location>
    <ligand>
        <name>S-adenosyl-L-methionine</name>
        <dbReference type="ChEBI" id="CHEBI:59789"/>
    </ligand>
</feature>
<sequence>MTEQIETQTPAAEWLEIKLRCSAKTADTIAEMLEQLGALAVTYQDAEDSPILEPRPGERRLWPNTEVTGLFAVGTDPKPIVQTLQQILGDNFPLAVVNLQDKDWIRAWMDQFKPMRFGRRLWICPSWHQVPDPDAVTVMLDPGLAFGTGTHPTTALCLEWLDGLDLQGKTVLDYGCGSGILAAAALKLGAKAAFGVDIDPQAIIASEENARRNNVLERLTLSTGSDGKTFAPCEAAVANILAGPLAELEPQIAALTAAGAPLALSGILDEQADEVIAAYSRDFDFVDKKVKEGWVRLTFVKKS</sequence>
<keyword evidence="5 6" id="KW-0949">S-adenosyl-L-methionine</keyword>
<name>A0A9D9DBS0_9GAMM</name>
<evidence type="ECO:0000313" key="7">
    <source>
        <dbReference type="EMBL" id="MBO8416771.1"/>
    </source>
</evidence>
<dbReference type="GO" id="GO:0032259">
    <property type="term" value="P:methylation"/>
    <property type="evidence" value="ECO:0007669"/>
    <property type="project" value="UniProtKB-KW"/>
</dbReference>
<comment type="similarity">
    <text evidence="1 6">Belongs to the methyltransferase superfamily. PrmA family.</text>
</comment>
<dbReference type="Pfam" id="PF06325">
    <property type="entry name" value="PrmA"/>
    <property type="match status" value="1"/>
</dbReference>
<proteinExistence type="inferred from homology"/>
<dbReference type="SUPFAM" id="SSF53335">
    <property type="entry name" value="S-adenosyl-L-methionine-dependent methyltransferases"/>
    <property type="match status" value="1"/>
</dbReference>
<dbReference type="GO" id="GO:0016279">
    <property type="term" value="F:protein-lysine N-methyltransferase activity"/>
    <property type="evidence" value="ECO:0007669"/>
    <property type="project" value="TreeGrafter"/>
</dbReference>
<evidence type="ECO:0000313" key="8">
    <source>
        <dbReference type="Proteomes" id="UP000823631"/>
    </source>
</evidence>
<evidence type="ECO:0000256" key="1">
    <source>
        <dbReference type="ARBA" id="ARBA00009741"/>
    </source>
</evidence>
<dbReference type="GO" id="GO:0005829">
    <property type="term" value="C:cytosol"/>
    <property type="evidence" value="ECO:0007669"/>
    <property type="project" value="TreeGrafter"/>
</dbReference>
<dbReference type="EC" id="2.1.1.-" evidence="6"/>
<dbReference type="PANTHER" id="PTHR43648:SF1">
    <property type="entry name" value="ELECTRON TRANSFER FLAVOPROTEIN BETA SUBUNIT LYSINE METHYLTRANSFERASE"/>
    <property type="match status" value="1"/>
</dbReference>
<dbReference type="PIRSF" id="PIRSF000401">
    <property type="entry name" value="RPL11_MTase"/>
    <property type="match status" value="1"/>
</dbReference>
<gene>
    <name evidence="6 7" type="primary">prmA</name>
    <name evidence="7" type="ORF">IAB19_10360</name>
</gene>
<dbReference type="InterPro" id="IPR029063">
    <property type="entry name" value="SAM-dependent_MTases_sf"/>
</dbReference>
<comment type="subcellular location">
    <subcellularLocation>
        <location evidence="6">Cytoplasm</location>
    </subcellularLocation>
</comment>
<dbReference type="GO" id="GO:0005840">
    <property type="term" value="C:ribosome"/>
    <property type="evidence" value="ECO:0007669"/>
    <property type="project" value="UniProtKB-KW"/>
</dbReference>
<keyword evidence="2 6" id="KW-0963">Cytoplasm</keyword>
<dbReference type="HAMAP" id="MF_00735">
    <property type="entry name" value="Methyltr_PrmA"/>
    <property type="match status" value="1"/>
</dbReference>
<reference evidence="7" key="1">
    <citation type="submission" date="2020-10" db="EMBL/GenBank/DDBJ databases">
        <authorList>
            <person name="Gilroy R."/>
        </authorList>
    </citation>
    <scope>NUCLEOTIDE SEQUENCE</scope>
    <source>
        <strain evidence="7">17213</strain>
    </source>
</reference>
<dbReference type="NCBIfam" id="TIGR00406">
    <property type="entry name" value="prmA"/>
    <property type="match status" value="1"/>
</dbReference>
<dbReference type="EMBL" id="JADINH010000206">
    <property type="protein sequence ID" value="MBO8416771.1"/>
    <property type="molecule type" value="Genomic_DNA"/>
</dbReference>
<organism evidence="7 8">
    <name type="scientific">Candidatus Avisuccinivibrio stercorigallinarum</name>
    <dbReference type="NCBI Taxonomy" id="2840704"/>
    <lineage>
        <taxon>Bacteria</taxon>
        <taxon>Pseudomonadati</taxon>
        <taxon>Pseudomonadota</taxon>
        <taxon>Gammaproteobacteria</taxon>
        <taxon>Aeromonadales</taxon>
        <taxon>Succinivibrionaceae</taxon>
        <taxon>Succinivibrionaceae incertae sedis</taxon>
        <taxon>Candidatus Avisuccinivibrio</taxon>
    </lineage>
</organism>
<comment type="catalytic activity">
    <reaction evidence="6">
        <text>L-lysyl-[protein] + 3 S-adenosyl-L-methionine = N(6),N(6),N(6)-trimethyl-L-lysyl-[protein] + 3 S-adenosyl-L-homocysteine + 3 H(+)</text>
        <dbReference type="Rhea" id="RHEA:54192"/>
        <dbReference type="Rhea" id="RHEA-COMP:9752"/>
        <dbReference type="Rhea" id="RHEA-COMP:13826"/>
        <dbReference type="ChEBI" id="CHEBI:15378"/>
        <dbReference type="ChEBI" id="CHEBI:29969"/>
        <dbReference type="ChEBI" id="CHEBI:57856"/>
        <dbReference type="ChEBI" id="CHEBI:59789"/>
        <dbReference type="ChEBI" id="CHEBI:61961"/>
    </reaction>
</comment>
<dbReference type="PANTHER" id="PTHR43648">
    <property type="entry name" value="ELECTRON TRANSFER FLAVOPROTEIN BETA SUBUNIT LYSINE METHYLTRANSFERASE"/>
    <property type="match status" value="1"/>
</dbReference>
<dbReference type="AlphaFoldDB" id="A0A9D9DBS0"/>
<feature type="binding site" evidence="6">
    <location>
        <position position="239"/>
    </location>
    <ligand>
        <name>S-adenosyl-L-methionine</name>
        <dbReference type="ChEBI" id="CHEBI:59789"/>
    </ligand>
</feature>
<feature type="binding site" evidence="6">
    <location>
        <position position="154"/>
    </location>
    <ligand>
        <name>S-adenosyl-L-methionine</name>
        <dbReference type="ChEBI" id="CHEBI:59789"/>
    </ligand>
</feature>
<keyword evidence="3 6" id="KW-0489">Methyltransferase</keyword>
<keyword evidence="7" id="KW-0689">Ribosomal protein</keyword>
<dbReference type="InterPro" id="IPR004498">
    <property type="entry name" value="Ribosomal_PrmA_MeTrfase"/>
</dbReference>
<dbReference type="Gene3D" id="3.40.50.150">
    <property type="entry name" value="Vaccinia Virus protein VP39"/>
    <property type="match status" value="1"/>
</dbReference>
<feature type="binding site" evidence="6">
    <location>
        <position position="175"/>
    </location>
    <ligand>
        <name>S-adenosyl-L-methionine</name>
        <dbReference type="ChEBI" id="CHEBI:59789"/>
    </ligand>
</feature>
<comment type="caution">
    <text evidence="7">The sequence shown here is derived from an EMBL/GenBank/DDBJ whole genome shotgun (WGS) entry which is preliminary data.</text>
</comment>
<dbReference type="Proteomes" id="UP000823631">
    <property type="component" value="Unassembled WGS sequence"/>
</dbReference>
<evidence type="ECO:0000256" key="6">
    <source>
        <dbReference type="HAMAP-Rule" id="MF_00735"/>
    </source>
</evidence>
<evidence type="ECO:0000256" key="5">
    <source>
        <dbReference type="ARBA" id="ARBA00022691"/>
    </source>
</evidence>
<dbReference type="InterPro" id="IPR050078">
    <property type="entry name" value="Ribosomal_L11_MeTrfase_PrmA"/>
</dbReference>
<keyword evidence="4 6" id="KW-0808">Transferase</keyword>